<reference evidence="1" key="1">
    <citation type="submission" date="2019-02" db="EMBL/GenBank/DDBJ databases">
        <authorList>
            <person name="Gruber-Vodicka R. H."/>
            <person name="Seah K. B. B."/>
        </authorList>
    </citation>
    <scope>NUCLEOTIDE SEQUENCE</scope>
    <source>
        <strain evidence="1">BECK_BZ123</strain>
        <strain evidence="2">BECK_BZ126</strain>
    </source>
</reference>
<dbReference type="EMBL" id="CAADFW010000042">
    <property type="protein sequence ID" value="VFK60163.1"/>
    <property type="molecule type" value="Genomic_DNA"/>
</dbReference>
<protein>
    <submittedName>
        <fullName evidence="1">Uncharacterized protein</fullName>
    </submittedName>
</protein>
<dbReference type="EMBL" id="CAADFS010000157">
    <property type="protein sequence ID" value="VFK52211.1"/>
    <property type="molecule type" value="Genomic_DNA"/>
</dbReference>
<evidence type="ECO:0000313" key="2">
    <source>
        <dbReference type="EMBL" id="VFK60163.1"/>
    </source>
</evidence>
<dbReference type="AlphaFoldDB" id="A0A450ZEK7"/>
<evidence type="ECO:0000313" key="1">
    <source>
        <dbReference type="EMBL" id="VFK52211.1"/>
    </source>
</evidence>
<proteinExistence type="predicted"/>
<organism evidence="1">
    <name type="scientific">Candidatus Kentrum sp. TC</name>
    <dbReference type="NCBI Taxonomy" id="2126339"/>
    <lineage>
        <taxon>Bacteria</taxon>
        <taxon>Pseudomonadati</taxon>
        <taxon>Pseudomonadota</taxon>
        <taxon>Gammaproteobacteria</taxon>
        <taxon>Candidatus Kentrum</taxon>
    </lineage>
</organism>
<accession>A0A450ZEK7</accession>
<gene>
    <name evidence="1" type="ORF">BECKTC1821D_GA0114238_11573</name>
    <name evidence="2" type="ORF">BECKTC1821F_GA0114240_10424</name>
</gene>
<name>A0A450ZEK7_9GAMM</name>
<sequence>MGLIYADVELFNVDDKALARRGYLPEAEVRRLGARALVDSGAYMLSINEETKTQLGRRYWTNRRWNWPTIA</sequence>